<keyword evidence="2" id="KW-0472">Membrane</keyword>
<keyword evidence="1" id="KW-0488">Methylation</keyword>
<feature type="domain" description="Type II secretion system protein GspG C-terminal" evidence="3">
    <location>
        <begin position="42"/>
        <end position="113"/>
    </location>
</feature>
<dbReference type="InterPro" id="IPR012902">
    <property type="entry name" value="N_methyl_site"/>
</dbReference>
<dbReference type="SUPFAM" id="SSF54523">
    <property type="entry name" value="Pili subunits"/>
    <property type="match status" value="1"/>
</dbReference>
<sequence>MKNHKIQVTSIIFGFTLVELLIVMAIIAILAGISIFALQGARTSARDARRKSDLEAISAAIEVYRADCDEYPIGGSLPSPLQRNCTGTMNTYMETIPTDPGGGGYYYWSDGAKYRICAALEDPPIPVMACSGCATCNYRKGSP</sequence>
<evidence type="ECO:0000313" key="4">
    <source>
        <dbReference type="EMBL" id="KKQ85894.1"/>
    </source>
</evidence>
<dbReference type="STRING" id="1618570.UT08_C0003G0057"/>
<name>A0A0G0NJ10_9BACT</name>
<dbReference type="Pfam" id="PF07963">
    <property type="entry name" value="N_methyl"/>
    <property type="match status" value="1"/>
</dbReference>
<dbReference type="InterPro" id="IPR045584">
    <property type="entry name" value="Pilin-like"/>
</dbReference>
<evidence type="ECO:0000313" key="5">
    <source>
        <dbReference type="Proteomes" id="UP000034081"/>
    </source>
</evidence>
<evidence type="ECO:0000256" key="1">
    <source>
        <dbReference type="ARBA" id="ARBA00022481"/>
    </source>
</evidence>
<gene>
    <name evidence="4" type="ORF">UT08_C0003G0057</name>
</gene>
<dbReference type="Pfam" id="PF08334">
    <property type="entry name" value="T2SSG"/>
    <property type="match status" value="1"/>
</dbReference>
<dbReference type="InterPro" id="IPR013545">
    <property type="entry name" value="T2SS_protein-GspG_C"/>
</dbReference>
<dbReference type="GO" id="GO:0015628">
    <property type="term" value="P:protein secretion by the type II secretion system"/>
    <property type="evidence" value="ECO:0007669"/>
    <property type="project" value="InterPro"/>
</dbReference>
<comment type="caution">
    <text evidence="4">The sequence shown here is derived from an EMBL/GenBank/DDBJ whole genome shotgun (WGS) entry which is preliminary data.</text>
</comment>
<dbReference type="Proteomes" id="UP000034081">
    <property type="component" value="Unassembled WGS sequence"/>
</dbReference>
<dbReference type="AlphaFoldDB" id="A0A0G0NJ10"/>
<evidence type="ECO:0000256" key="2">
    <source>
        <dbReference type="SAM" id="Phobius"/>
    </source>
</evidence>
<dbReference type="PRINTS" id="PR00813">
    <property type="entry name" value="BCTERIALGSPG"/>
</dbReference>
<feature type="transmembrane region" description="Helical" evidence="2">
    <location>
        <begin position="12"/>
        <end position="38"/>
    </location>
</feature>
<dbReference type="Gene3D" id="3.30.700.10">
    <property type="entry name" value="Glycoprotein, Type 4 Pilin"/>
    <property type="match status" value="1"/>
</dbReference>
<evidence type="ECO:0000259" key="3">
    <source>
        <dbReference type="Pfam" id="PF08334"/>
    </source>
</evidence>
<dbReference type="EMBL" id="LBVL01000003">
    <property type="protein sequence ID" value="KKQ85894.1"/>
    <property type="molecule type" value="Genomic_DNA"/>
</dbReference>
<keyword evidence="2" id="KW-0812">Transmembrane</keyword>
<accession>A0A0G0NJ10</accession>
<dbReference type="GO" id="GO:0015627">
    <property type="term" value="C:type II protein secretion system complex"/>
    <property type="evidence" value="ECO:0007669"/>
    <property type="project" value="InterPro"/>
</dbReference>
<reference evidence="4 5" key="1">
    <citation type="journal article" date="2015" name="Nature">
        <title>rRNA introns, odd ribosomes, and small enigmatic genomes across a large radiation of phyla.</title>
        <authorList>
            <person name="Brown C.T."/>
            <person name="Hug L.A."/>
            <person name="Thomas B.C."/>
            <person name="Sharon I."/>
            <person name="Castelle C.J."/>
            <person name="Singh A."/>
            <person name="Wilkins M.J."/>
            <person name="Williams K.H."/>
            <person name="Banfield J.F."/>
        </authorList>
    </citation>
    <scope>NUCLEOTIDE SEQUENCE [LARGE SCALE GENOMIC DNA]</scope>
</reference>
<proteinExistence type="predicted"/>
<protein>
    <submittedName>
        <fullName evidence="4">General secretion pathway protein G</fullName>
    </submittedName>
</protein>
<dbReference type="InterPro" id="IPR000983">
    <property type="entry name" value="Bac_GSPG_pilin"/>
</dbReference>
<dbReference type="PANTHER" id="PTHR30093">
    <property type="entry name" value="GENERAL SECRETION PATHWAY PROTEIN G"/>
    <property type="match status" value="1"/>
</dbReference>
<dbReference type="NCBIfam" id="TIGR02532">
    <property type="entry name" value="IV_pilin_GFxxxE"/>
    <property type="match status" value="1"/>
</dbReference>
<organism evidence="4 5">
    <name type="scientific">Candidatus Woesebacteria bacterium GW2011_GWB1_38_8</name>
    <dbReference type="NCBI Taxonomy" id="1618570"/>
    <lineage>
        <taxon>Bacteria</taxon>
        <taxon>Candidatus Woeseibacteriota</taxon>
    </lineage>
</organism>
<keyword evidence="2" id="KW-1133">Transmembrane helix</keyword>